<feature type="transmembrane region" description="Helical" evidence="1">
    <location>
        <begin position="57"/>
        <end position="77"/>
    </location>
</feature>
<dbReference type="OrthoDB" id="9970919at2"/>
<name>A0A2H3KSL3_9CHLR</name>
<reference evidence="2 3" key="1">
    <citation type="submission" date="2016-05" db="EMBL/GenBank/DDBJ databases">
        <authorList>
            <person name="Lavstsen T."/>
            <person name="Jespersen J.S."/>
        </authorList>
    </citation>
    <scope>NUCLEOTIDE SEQUENCE [LARGE SCALE GENOMIC DNA]</scope>
    <source>
        <strain evidence="2 3">B7-9</strain>
    </source>
</reference>
<dbReference type="AlphaFoldDB" id="A0A2H3KSL3"/>
<feature type="transmembrane region" description="Helical" evidence="1">
    <location>
        <begin position="16"/>
        <end position="37"/>
    </location>
</feature>
<gene>
    <name evidence="2" type="ORF">A9Q02_23060</name>
</gene>
<dbReference type="Proteomes" id="UP000220922">
    <property type="component" value="Unassembled WGS sequence"/>
</dbReference>
<evidence type="ECO:0000313" key="2">
    <source>
        <dbReference type="EMBL" id="PDV98245.1"/>
    </source>
</evidence>
<sequence>MITTVTTTTVTTVTTITSVAVASLTLIVILTLLVLLIQKEIIGGFTGIRAQRLSKALNVAIMPLSVVFMTSLLLRVLEVIR</sequence>
<proteinExistence type="predicted"/>
<evidence type="ECO:0000313" key="3">
    <source>
        <dbReference type="Proteomes" id="UP000220922"/>
    </source>
</evidence>
<protein>
    <submittedName>
        <fullName evidence="2">Uncharacterized protein</fullName>
    </submittedName>
</protein>
<keyword evidence="3" id="KW-1185">Reference proteome</keyword>
<keyword evidence="1" id="KW-1133">Transmembrane helix</keyword>
<keyword evidence="1" id="KW-0472">Membrane</keyword>
<dbReference type="RefSeq" id="WP_097653705.1">
    <property type="nucleotide sequence ID" value="NZ_LYXE01000107.1"/>
</dbReference>
<comment type="caution">
    <text evidence="2">The sequence shown here is derived from an EMBL/GenBank/DDBJ whole genome shotgun (WGS) entry which is preliminary data.</text>
</comment>
<organism evidence="2 3">
    <name type="scientific">Candidatus Chloroploca asiatica</name>
    <dbReference type="NCBI Taxonomy" id="1506545"/>
    <lineage>
        <taxon>Bacteria</taxon>
        <taxon>Bacillati</taxon>
        <taxon>Chloroflexota</taxon>
        <taxon>Chloroflexia</taxon>
        <taxon>Chloroflexales</taxon>
        <taxon>Chloroflexineae</taxon>
        <taxon>Oscillochloridaceae</taxon>
        <taxon>Candidatus Chloroploca</taxon>
    </lineage>
</organism>
<accession>A0A2H3KSL3</accession>
<keyword evidence="1" id="KW-0812">Transmembrane</keyword>
<evidence type="ECO:0000256" key="1">
    <source>
        <dbReference type="SAM" id="Phobius"/>
    </source>
</evidence>
<dbReference type="EMBL" id="LYXE01000107">
    <property type="protein sequence ID" value="PDV98245.1"/>
    <property type="molecule type" value="Genomic_DNA"/>
</dbReference>